<reference evidence="2" key="1">
    <citation type="submission" date="2021-03" db="EMBL/GenBank/DDBJ databases">
        <authorList>
            <person name="Tagirdzhanova G."/>
        </authorList>
    </citation>
    <scope>NUCLEOTIDE SEQUENCE</scope>
</reference>
<feature type="compositionally biased region" description="Polar residues" evidence="1">
    <location>
        <begin position="1"/>
        <end position="27"/>
    </location>
</feature>
<protein>
    <submittedName>
        <fullName evidence="2">Uncharacterized protein</fullName>
    </submittedName>
</protein>
<feature type="compositionally biased region" description="Polar residues" evidence="1">
    <location>
        <begin position="269"/>
        <end position="278"/>
    </location>
</feature>
<keyword evidence="3" id="KW-1185">Reference proteome</keyword>
<dbReference type="EMBL" id="CAJPDR010000325">
    <property type="protein sequence ID" value="CAF9932297.1"/>
    <property type="molecule type" value="Genomic_DNA"/>
</dbReference>
<name>A0A8H3G0E7_9LECA</name>
<comment type="caution">
    <text evidence="2">The sequence shown here is derived from an EMBL/GenBank/DDBJ whole genome shotgun (WGS) entry which is preliminary data.</text>
</comment>
<dbReference type="Proteomes" id="UP000664203">
    <property type="component" value="Unassembled WGS sequence"/>
</dbReference>
<organism evidence="2 3">
    <name type="scientific">Alectoria fallacina</name>
    <dbReference type="NCBI Taxonomy" id="1903189"/>
    <lineage>
        <taxon>Eukaryota</taxon>
        <taxon>Fungi</taxon>
        <taxon>Dikarya</taxon>
        <taxon>Ascomycota</taxon>
        <taxon>Pezizomycotina</taxon>
        <taxon>Lecanoromycetes</taxon>
        <taxon>OSLEUM clade</taxon>
        <taxon>Lecanoromycetidae</taxon>
        <taxon>Lecanorales</taxon>
        <taxon>Lecanorineae</taxon>
        <taxon>Parmeliaceae</taxon>
        <taxon>Alectoria</taxon>
    </lineage>
</organism>
<dbReference type="AlphaFoldDB" id="A0A8H3G0E7"/>
<sequence>MAETPSNQGVVSPTNPTDPAISATSPGVDNEQPDSIMPAKSAKQDSKSGRSTKGIKTPVSKLLHEIVFNLHLTDLVKGKAPTTRKMKANTSTKGDRSAISSFLSCYDSEPKVAAYLGYRDLADFRKCQMSFHVIDYFNVYAKHCSGRNARVALELLRDIYNIESQLPQDLSEVIKTYTAPPTATAIDQQKLEVDTNLNYLMAALLYRLAETLKSSPSYTDAELAQRQAAAAKDFHEVMKRALPTGFDVANIIFRRLDGIGKADREPRQLNASTSTASQDHGIALGTDQND</sequence>
<feature type="region of interest" description="Disordered" evidence="1">
    <location>
        <begin position="1"/>
        <end position="54"/>
    </location>
</feature>
<gene>
    <name evidence="2" type="ORF">ALECFALPRED_005260</name>
</gene>
<evidence type="ECO:0000313" key="2">
    <source>
        <dbReference type="EMBL" id="CAF9932297.1"/>
    </source>
</evidence>
<accession>A0A8H3G0E7</accession>
<proteinExistence type="predicted"/>
<evidence type="ECO:0000313" key="3">
    <source>
        <dbReference type="Proteomes" id="UP000664203"/>
    </source>
</evidence>
<evidence type="ECO:0000256" key="1">
    <source>
        <dbReference type="SAM" id="MobiDB-lite"/>
    </source>
</evidence>
<feature type="region of interest" description="Disordered" evidence="1">
    <location>
        <begin position="264"/>
        <end position="290"/>
    </location>
</feature>
<dbReference type="OrthoDB" id="5405732at2759"/>